<dbReference type="PANTHER" id="PTHR37535:SF3">
    <property type="entry name" value="FLUG DOMAIN-CONTAINING PROTEIN"/>
    <property type="match status" value="1"/>
</dbReference>
<organism evidence="2 3">
    <name type="scientific">Marasmiellus scandens</name>
    <dbReference type="NCBI Taxonomy" id="2682957"/>
    <lineage>
        <taxon>Eukaryota</taxon>
        <taxon>Fungi</taxon>
        <taxon>Dikarya</taxon>
        <taxon>Basidiomycota</taxon>
        <taxon>Agaricomycotina</taxon>
        <taxon>Agaricomycetes</taxon>
        <taxon>Agaricomycetidae</taxon>
        <taxon>Agaricales</taxon>
        <taxon>Marasmiineae</taxon>
        <taxon>Omphalotaceae</taxon>
        <taxon>Marasmiellus</taxon>
    </lineage>
</organism>
<dbReference type="InterPro" id="IPR021842">
    <property type="entry name" value="DUF3435"/>
</dbReference>
<dbReference type="PANTHER" id="PTHR37535">
    <property type="entry name" value="FLUG DOMAIN PROTEIN"/>
    <property type="match status" value="1"/>
</dbReference>
<name>A0ABR1IIF6_9AGAR</name>
<sequence length="554" mass="63444">MADPNPSKAKKNRKSKQNVDRRSTIQEKISQFTNEKNLQTITEERNSIHFKPVHPETQKKYEEIKIDFAAFLASSLKISEEQVLTTYMHHGSTWFNLAQIKTFFEMMAKTGRSRLGEQGWSQKTLLRYRGLFVSMWYQATLYCPSTHETSQLTNFINHLVINERAINTKRRVRKSVTPDDYGEINQQLLDAESFIVKWPHQRIGVHGIMSLMMNSGARPASIVQGRGQEAGQHLCWKDIKIWIADFDNDGFIMQMFVTVHYSKNMRNDDGLVVKFNIKNVPANHAHEDGIMSIVALGHYFQVFDIQMDLFEFLSKKENFAKLPFLLPIKDSASNLPVFRAGPPNKDLDPKLVTDPMSYEALAGILSRLGSALGYPLRAYFFRYGFAKIMGAALPEHLLKYLMGHKLESNHALTTYQTNDRDMDLTATRYGTESDISISSYVSSVAYTEDNTKVRYVDAEAAKFLELLRNDPQVAYFRQEHFEARELCEREWGSWEAALATGEMQEEEDARIVAAKELWADLMEACAAVRDCSHASKPKQSSLNPEAQHSDRKIH</sequence>
<keyword evidence="3" id="KW-1185">Reference proteome</keyword>
<feature type="compositionally biased region" description="Polar residues" evidence="1">
    <location>
        <begin position="537"/>
        <end position="546"/>
    </location>
</feature>
<dbReference type="Proteomes" id="UP001498398">
    <property type="component" value="Unassembled WGS sequence"/>
</dbReference>
<evidence type="ECO:0000256" key="1">
    <source>
        <dbReference type="SAM" id="MobiDB-lite"/>
    </source>
</evidence>
<gene>
    <name evidence="2" type="ORF">VKT23_020720</name>
</gene>
<protein>
    <submittedName>
        <fullName evidence="2">Uncharacterized protein</fullName>
    </submittedName>
</protein>
<accession>A0ABR1IIF6</accession>
<evidence type="ECO:0000313" key="3">
    <source>
        <dbReference type="Proteomes" id="UP001498398"/>
    </source>
</evidence>
<evidence type="ECO:0000313" key="2">
    <source>
        <dbReference type="EMBL" id="KAK7433546.1"/>
    </source>
</evidence>
<feature type="region of interest" description="Disordered" evidence="1">
    <location>
        <begin position="1"/>
        <end position="27"/>
    </location>
</feature>
<feature type="region of interest" description="Disordered" evidence="1">
    <location>
        <begin position="535"/>
        <end position="554"/>
    </location>
</feature>
<reference evidence="2 3" key="1">
    <citation type="submission" date="2024-01" db="EMBL/GenBank/DDBJ databases">
        <title>A draft genome for the cacao thread blight pathogen Marasmiellus scandens.</title>
        <authorList>
            <person name="Baruah I.K."/>
            <person name="Leung J."/>
            <person name="Bukari Y."/>
            <person name="Amoako-Attah I."/>
            <person name="Meinhardt L.W."/>
            <person name="Bailey B.A."/>
            <person name="Cohen S.P."/>
        </authorList>
    </citation>
    <scope>NUCLEOTIDE SEQUENCE [LARGE SCALE GENOMIC DNA]</scope>
    <source>
        <strain evidence="2 3">GH-19</strain>
    </source>
</reference>
<comment type="caution">
    <text evidence="2">The sequence shown here is derived from an EMBL/GenBank/DDBJ whole genome shotgun (WGS) entry which is preliminary data.</text>
</comment>
<dbReference type="Pfam" id="PF11917">
    <property type="entry name" value="DUF3435"/>
    <property type="match status" value="1"/>
</dbReference>
<proteinExistence type="predicted"/>
<dbReference type="EMBL" id="JBANRG010000152">
    <property type="protein sequence ID" value="KAK7433546.1"/>
    <property type="molecule type" value="Genomic_DNA"/>
</dbReference>